<organism evidence="2 3">
    <name type="scientific">Natrinema salsiterrestre</name>
    <dbReference type="NCBI Taxonomy" id="2950540"/>
    <lineage>
        <taxon>Archaea</taxon>
        <taxon>Methanobacteriati</taxon>
        <taxon>Methanobacteriota</taxon>
        <taxon>Stenosarchaea group</taxon>
        <taxon>Halobacteria</taxon>
        <taxon>Halobacteriales</taxon>
        <taxon>Natrialbaceae</taxon>
        <taxon>Natrinema</taxon>
    </lineage>
</organism>
<feature type="transmembrane region" description="Helical" evidence="1">
    <location>
        <begin position="271"/>
        <end position="291"/>
    </location>
</feature>
<evidence type="ECO:0000256" key="1">
    <source>
        <dbReference type="SAM" id="Phobius"/>
    </source>
</evidence>
<evidence type="ECO:0008006" key="4">
    <source>
        <dbReference type="Google" id="ProtNLM"/>
    </source>
</evidence>
<evidence type="ECO:0000313" key="2">
    <source>
        <dbReference type="EMBL" id="MDF9745789.1"/>
    </source>
</evidence>
<proteinExistence type="predicted"/>
<gene>
    <name evidence="2" type="ORF">NDI89_09325</name>
</gene>
<keyword evidence="1" id="KW-0812">Transmembrane</keyword>
<comment type="caution">
    <text evidence="2">The sequence shown here is derived from an EMBL/GenBank/DDBJ whole genome shotgun (WGS) entry which is preliminary data.</text>
</comment>
<reference evidence="2" key="1">
    <citation type="submission" date="2022-06" db="EMBL/GenBank/DDBJ databases">
        <title>Natrinema sp. a new haloarchaeum isolate from saline soil.</title>
        <authorList>
            <person name="Strakova D."/>
            <person name="Galisteo C."/>
            <person name="Sanchez-Porro C."/>
            <person name="Ventosa A."/>
        </authorList>
    </citation>
    <scope>NUCLEOTIDE SEQUENCE</scope>
    <source>
        <strain evidence="2">S1CR25-10</strain>
    </source>
</reference>
<keyword evidence="3" id="KW-1185">Reference proteome</keyword>
<name>A0A9Q4L1T7_9EURY</name>
<dbReference type="AlphaFoldDB" id="A0A9Q4L1T7"/>
<sequence>MQSVSFAGGWIGSVLRELAMWTGVLLLLAGCLSVYIGWKQRQKAMLVGETPRSKIADVQSSDVVRVRGTVVPSDEGSTFTSPIKGDPGSVLSAWEIDELYDTPKTRSWEAAACGVRSVPFHIEDESGRVLVDIDDRTVGNETDDTFTPARVLESNGVSVAGLRCSFDSFDVHVETDYGESPPPRVADFVDATDGLSADPMATGLVVDASKRKYAEQTLQRGETVSVLGYATARDDTARSTTDGNLTVAQPPDGTLHLSPSPFDDVPSGGGALLFGLLTGTVGVGIVTALFVV</sequence>
<accession>A0A9Q4L1T7</accession>
<keyword evidence="1" id="KW-1133">Transmembrane helix</keyword>
<keyword evidence="1" id="KW-0472">Membrane</keyword>
<feature type="transmembrane region" description="Helical" evidence="1">
    <location>
        <begin position="18"/>
        <end position="38"/>
    </location>
</feature>
<dbReference type="Proteomes" id="UP001154061">
    <property type="component" value="Unassembled WGS sequence"/>
</dbReference>
<dbReference type="EMBL" id="JAMQOT010000002">
    <property type="protein sequence ID" value="MDF9745789.1"/>
    <property type="molecule type" value="Genomic_DNA"/>
</dbReference>
<evidence type="ECO:0000313" key="3">
    <source>
        <dbReference type="Proteomes" id="UP001154061"/>
    </source>
</evidence>
<protein>
    <recommendedName>
        <fullName evidence="4">RING-type E3 ubiquitin transferase</fullName>
    </recommendedName>
</protein>